<name>A0A1H9VMB9_9MICO</name>
<evidence type="ECO:0000313" key="2">
    <source>
        <dbReference type="Proteomes" id="UP000199019"/>
    </source>
</evidence>
<protein>
    <recommendedName>
        <fullName evidence="3">Cyclase/dehydrase</fullName>
    </recommendedName>
</protein>
<dbReference type="Gene3D" id="3.30.530.20">
    <property type="match status" value="1"/>
</dbReference>
<dbReference type="EMBL" id="FOHB01000004">
    <property type="protein sequence ID" value="SES22886.1"/>
    <property type="molecule type" value="Genomic_DNA"/>
</dbReference>
<organism evidence="1 2">
    <name type="scientific">Pedococcus cremeus</name>
    <dbReference type="NCBI Taxonomy" id="587636"/>
    <lineage>
        <taxon>Bacteria</taxon>
        <taxon>Bacillati</taxon>
        <taxon>Actinomycetota</taxon>
        <taxon>Actinomycetes</taxon>
        <taxon>Micrococcales</taxon>
        <taxon>Intrasporangiaceae</taxon>
        <taxon>Pedococcus</taxon>
    </lineage>
</organism>
<dbReference type="Proteomes" id="UP000199019">
    <property type="component" value="Unassembled WGS sequence"/>
</dbReference>
<evidence type="ECO:0008006" key="3">
    <source>
        <dbReference type="Google" id="ProtNLM"/>
    </source>
</evidence>
<accession>A0A1H9VMB9</accession>
<dbReference type="SUPFAM" id="SSF55961">
    <property type="entry name" value="Bet v1-like"/>
    <property type="match status" value="1"/>
</dbReference>
<keyword evidence="2" id="KW-1185">Reference proteome</keyword>
<dbReference type="PANTHER" id="PTHR39683">
    <property type="entry name" value="CONSERVED PROTEIN TB16.3"/>
    <property type="match status" value="1"/>
</dbReference>
<dbReference type="InterPro" id="IPR023393">
    <property type="entry name" value="START-like_dom_sf"/>
</dbReference>
<dbReference type="STRING" id="587636.SAMN05216199_2441"/>
<proteinExistence type="predicted"/>
<gene>
    <name evidence="1" type="ORF">SAMN05216199_2441</name>
</gene>
<reference evidence="2" key="1">
    <citation type="submission" date="2016-10" db="EMBL/GenBank/DDBJ databases">
        <authorList>
            <person name="Varghese N."/>
            <person name="Submissions S."/>
        </authorList>
    </citation>
    <scope>NUCLEOTIDE SEQUENCE [LARGE SCALE GENOMIC DNA]</scope>
    <source>
        <strain evidence="2">CGMCC 1.6963</strain>
    </source>
</reference>
<dbReference type="AlphaFoldDB" id="A0A1H9VMB9"/>
<evidence type="ECO:0000313" key="1">
    <source>
        <dbReference type="EMBL" id="SES22886.1"/>
    </source>
</evidence>
<sequence>MGTDRYTLAYEHSPHGMSWSMVKGRLQTGQEGVYTLESAGRGRTKVTYHLTVHHNLPLPGFIRSRVIKGLVSDTLTGLQGRFAVDRLHRPS</sequence>
<dbReference type="PANTHER" id="PTHR39683:SF4">
    <property type="entry name" value="COENZYME Q-BINDING PROTEIN COQ10 START DOMAIN-CONTAINING PROTEIN"/>
    <property type="match status" value="1"/>
</dbReference>